<sequence>MSTSKETVAYVLGQLEPLDVRARSMFGEYAVYCDGKVVGFVCDDTLLVKVSDISAEYAADLPLGRPYPDAKDYHAVPEERIDDVDWLQEFIQRTADVLPAPKPRKSRARKQ</sequence>
<dbReference type="InterPro" id="IPR007076">
    <property type="entry name" value="TfoX_N"/>
</dbReference>
<dbReference type="Gene3D" id="3.30.1460.30">
    <property type="entry name" value="YgaC/TfoX-N like chaperone"/>
    <property type="match status" value="1"/>
</dbReference>
<dbReference type="Pfam" id="PF04993">
    <property type="entry name" value="TfoX_N"/>
    <property type="match status" value="1"/>
</dbReference>
<dbReference type="EMBL" id="VIGH01000003">
    <property type="protein sequence ID" value="TQF73607.1"/>
    <property type="molecule type" value="Genomic_DNA"/>
</dbReference>
<name>A0A541BMQ3_9NOCA</name>
<gene>
    <name evidence="2" type="ORF">FK531_09030</name>
</gene>
<evidence type="ECO:0000313" key="2">
    <source>
        <dbReference type="EMBL" id="TQF73607.1"/>
    </source>
</evidence>
<evidence type="ECO:0000259" key="1">
    <source>
        <dbReference type="Pfam" id="PF04993"/>
    </source>
</evidence>
<dbReference type="SUPFAM" id="SSF159894">
    <property type="entry name" value="YgaC/TfoX-N like"/>
    <property type="match status" value="1"/>
</dbReference>
<dbReference type="AlphaFoldDB" id="A0A541BMQ3"/>
<protein>
    <submittedName>
        <fullName evidence="2">TfoX/Sxy family protein</fullName>
    </submittedName>
</protein>
<dbReference type="OrthoDB" id="8687154at2"/>
<evidence type="ECO:0000313" key="3">
    <source>
        <dbReference type="Proteomes" id="UP000316256"/>
    </source>
</evidence>
<comment type="caution">
    <text evidence="2">The sequence shown here is derived from an EMBL/GenBank/DDBJ whole genome shotgun (WGS) entry which is preliminary data.</text>
</comment>
<organism evidence="2 3">
    <name type="scientific">Rhodococcus spelaei</name>
    <dbReference type="NCBI Taxonomy" id="2546320"/>
    <lineage>
        <taxon>Bacteria</taxon>
        <taxon>Bacillati</taxon>
        <taxon>Actinomycetota</taxon>
        <taxon>Actinomycetes</taxon>
        <taxon>Mycobacteriales</taxon>
        <taxon>Nocardiaceae</taxon>
        <taxon>Rhodococcus</taxon>
    </lineage>
</organism>
<feature type="domain" description="TfoX N-terminal" evidence="1">
    <location>
        <begin position="19"/>
        <end position="96"/>
    </location>
</feature>
<keyword evidence="3" id="KW-1185">Reference proteome</keyword>
<reference evidence="2 3" key="1">
    <citation type="submission" date="2019-06" db="EMBL/GenBank/DDBJ databases">
        <title>Rhodococcus spaelei sp. nov., isolated from a cave.</title>
        <authorList>
            <person name="Lee S.D."/>
        </authorList>
    </citation>
    <scope>NUCLEOTIDE SEQUENCE [LARGE SCALE GENOMIC DNA]</scope>
    <source>
        <strain evidence="2 3">C9-5</strain>
    </source>
</reference>
<dbReference type="Proteomes" id="UP000316256">
    <property type="component" value="Unassembled WGS sequence"/>
</dbReference>
<dbReference type="RefSeq" id="WP_142097908.1">
    <property type="nucleotide sequence ID" value="NZ_VIGH01000003.1"/>
</dbReference>
<accession>A0A541BMQ3</accession>
<proteinExistence type="predicted"/>